<evidence type="ECO:0000313" key="1">
    <source>
        <dbReference type="EMBL" id="MFD1398664.1"/>
    </source>
</evidence>
<dbReference type="InterPro" id="IPR010022">
    <property type="entry name" value="XkdX"/>
</dbReference>
<dbReference type="EMBL" id="JBHTOA010000021">
    <property type="protein sequence ID" value="MFD1398664.1"/>
    <property type="molecule type" value="Genomic_DNA"/>
</dbReference>
<evidence type="ECO:0000313" key="2">
    <source>
        <dbReference type="Proteomes" id="UP001597199"/>
    </source>
</evidence>
<comment type="caution">
    <text evidence="1">The sequence shown here is derived from an EMBL/GenBank/DDBJ whole genome shotgun (WGS) entry which is preliminary data.</text>
</comment>
<sequence length="44" mass="4997">MTDYDMCAQFYAWGIDIAPYVGLMITPDEYKQITGQDYAARAKA</sequence>
<keyword evidence="2" id="KW-1185">Reference proteome</keyword>
<organism evidence="1 2">
    <name type="scientific">Lacticaseibacillus suilingensis</name>
    <dbReference type="NCBI Taxonomy" id="2799577"/>
    <lineage>
        <taxon>Bacteria</taxon>
        <taxon>Bacillati</taxon>
        <taxon>Bacillota</taxon>
        <taxon>Bacilli</taxon>
        <taxon>Lactobacillales</taxon>
        <taxon>Lactobacillaceae</taxon>
        <taxon>Lacticaseibacillus</taxon>
    </lineage>
</organism>
<name>A0ABW4BEG1_9LACO</name>
<gene>
    <name evidence="1" type="ORF">ACFQ41_05035</name>
</gene>
<dbReference type="Pfam" id="PF09693">
    <property type="entry name" value="Phage_XkdX"/>
    <property type="match status" value="1"/>
</dbReference>
<dbReference type="Proteomes" id="UP001597199">
    <property type="component" value="Unassembled WGS sequence"/>
</dbReference>
<proteinExistence type="predicted"/>
<accession>A0ABW4BEG1</accession>
<reference evidence="2" key="1">
    <citation type="journal article" date="2019" name="Int. J. Syst. Evol. Microbiol.">
        <title>The Global Catalogue of Microorganisms (GCM) 10K type strain sequencing project: providing services to taxonomists for standard genome sequencing and annotation.</title>
        <authorList>
            <consortium name="The Broad Institute Genomics Platform"/>
            <consortium name="The Broad Institute Genome Sequencing Center for Infectious Disease"/>
            <person name="Wu L."/>
            <person name="Ma J."/>
        </authorList>
    </citation>
    <scope>NUCLEOTIDE SEQUENCE [LARGE SCALE GENOMIC DNA]</scope>
    <source>
        <strain evidence="2">CCM 9110</strain>
    </source>
</reference>
<protein>
    <submittedName>
        <fullName evidence="1">XkdX family protein</fullName>
    </submittedName>
</protein>
<dbReference type="RefSeq" id="WP_204119791.1">
    <property type="nucleotide sequence ID" value="NZ_BOLV01000028.1"/>
</dbReference>